<proteinExistence type="predicted"/>
<dbReference type="RefSeq" id="WP_016644204.1">
    <property type="nucleotide sequence ID" value="NZ_AOPZ01000361.1"/>
</dbReference>
<keyword evidence="2" id="KW-1185">Reference proteome</keyword>
<comment type="caution">
    <text evidence="1">The sequence shown here is derived from an EMBL/GenBank/DDBJ whole genome shotgun (WGS) entry which is preliminary data.</text>
</comment>
<dbReference type="PATRIC" id="fig|1286094.4.peg.6011"/>
<evidence type="ECO:0000313" key="2">
    <source>
        <dbReference type="Proteomes" id="UP000014629"/>
    </source>
</evidence>
<evidence type="ECO:0000313" key="1">
    <source>
        <dbReference type="EMBL" id="EPH40868.1"/>
    </source>
</evidence>
<organism evidence="1 2">
    <name type="scientific">Streptomyces aurantiacus JA 4570</name>
    <dbReference type="NCBI Taxonomy" id="1286094"/>
    <lineage>
        <taxon>Bacteria</taxon>
        <taxon>Bacillati</taxon>
        <taxon>Actinomycetota</taxon>
        <taxon>Actinomycetes</taxon>
        <taxon>Kitasatosporales</taxon>
        <taxon>Streptomycetaceae</taxon>
        <taxon>Streptomyces</taxon>
        <taxon>Streptomyces aurantiacus group</taxon>
    </lineage>
</organism>
<gene>
    <name evidence="1" type="ORF">STRAU_6083</name>
</gene>
<dbReference type="OrthoDB" id="9960603at2"/>
<accession>S3ZCK2</accession>
<dbReference type="AlphaFoldDB" id="S3ZCK2"/>
<dbReference type="Proteomes" id="UP000014629">
    <property type="component" value="Unassembled WGS sequence"/>
</dbReference>
<protein>
    <submittedName>
        <fullName evidence="1">Uncharacterized protein</fullName>
    </submittedName>
</protein>
<reference evidence="1 2" key="1">
    <citation type="submission" date="2013-02" db="EMBL/GenBank/DDBJ databases">
        <title>Draft Genome Sequence of Streptomyces aurantiacus, Which Produces Setomimycin.</title>
        <authorList>
            <person name="Gruening B.A."/>
            <person name="Praeg A."/>
            <person name="Erxleben A."/>
            <person name="Guenther S."/>
            <person name="Mueller M."/>
        </authorList>
    </citation>
    <scope>NUCLEOTIDE SEQUENCE [LARGE SCALE GENOMIC DNA]</scope>
    <source>
        <strain evidence="1 2">JA 4570</strain>
    </source>
</reference>
<sequence>MSTAPEGFAPDCDAVTPEEECGDCESCFEAEAEGIERAHESGQITLTEALEAHDRNGTYRNVSED</sequence>
<name>S3ZCK2_9ACTN</name>
<dbReference type="EMBL" id="AOPZ01000361">
    <property type="protein sequence ID" value="EPH40868.1"/>
    <property type="molecule type" value="Genomic_DNA"/>
</dbReference>